<dbReference type="Pfam" id="PF12705">
    <property type="entry name" value="PDDEXK_1"/>
    <property type="match status" value="1"/>
</dbReference>
<comment type="similarity">
    <text evidence="1">Belongs to the helicase family. UvrD subfamily.</text>
</comment>
<dbReference type="PROSITE" id="PS51198">
    <property type="entry name" value="UVRD_HELICASE_ATP_BIND"/>
    <property type="match status" value="1"/>
</dbReference>
<gene>
    <name evidence="17" type="ORF">METZ01_LOCUS68549</name>
</gene>
<comment type="catalytic activity">
    <reaction evidence="12">
        <text>Couples ATP hydrolysis with the unwinding of duplex DNA by translocating in the 3'-5' direction.</text>
        <dbReference type="EC" id="5.6.2.4"/>
    </reaction>
</comment>
<keyword evidence="6" id="KW-0347">Helicase</keyword>
<keyword evidence="9" id="KW-0238">DNA-binding</keyword>
<evidence type="ECO:0000256" key="12">
    <source>
        <dbReference type="ARBA" id="ARBA00034617"/>
    </source>
</evidence>
<evidence type="ECO:0000256" key="4">
    <source>
        <dbReference type="ARBA" id="ARBA00022763"/>
    </source>
</evidence>
<keyword evidence="10" id="KW-0234">DNA repair</keyword>
<feature type="domain" description="UvrD-like helicase ATP-binding" evidence="15">
    <location>
        <begin position="8"/>
        <end position="303"/>
    </location>
</feature>
<evidence type="ECO:0000256" key="10">
    <source>
        <dbReference type="ARBA" id="ARBA00023204"/>
    </source>
</evidence>
<evidence type="ECO:0000259" key="15">
    <source>
        <dbReference type="PROSITE" id="PS51198"/>
    </source>
</evidence>
<accession>A0A381THU6</accession>
<dbReference type="InterPro" id="IPR013986">
    <property type="entry name" value="DExx_box_DNA_helicase_dom_sf"/>
</dbReference>
<proteinExistence type="inferred from homology"/>
<dbReference type="AlphaFoldDB" id="A0A381THU6"/>
<dbReference type="Gene3D" id="1.10.10.160">
    <property type="match status" value="1"/>
</dbReference>
<sequence length="992" mass="113801">MAMLTKIPTPNFKQLSAITHPPGPLMILAGAGTGKTFTLENRIVYLIEHYKVNPKHILAITYTEKAARELKTRIVNRVGSYAHTMTVNTFHSFCFGILKEFGDGSLPQLFDESEAIHMLLERFDELQFESDEFPLDPQRAVTDSLIPFFNRMRDELIDPGKMKIPDIDEDGLMTAEIANQLRDIKNIYPQFQNWKKRINVVDYGDMILSAYELLRSDPLVLKKVQDQFRHIIVDEFQDNNYALNEIIALVAGDRKFITVVGDDDQVIYSFRGANSYNIQAFKDRYGHHPEFLPVSLEENFRSTQPILNIANESIKNNVDRMEKTLLSKVDTEPMMPVRFWGNKNEQVEFIVREILTLVENGQKYSDIAVLCRTHSQSATIVHALNQAGIPVQTKWPSFFNISSIRDIIAWCQVIGNGTHQDSALYRIFDKQCGYETAHSLFHSFDKRDPTPRLEIIKSNNTLQSKFPSILPILASIQQFKDISPKKSAGEMLWGIAEHLKILKTSAKKYDLDDHFVLLNVGDLLKRAQDFTRRNKSNHSLFSFNIYLEAMMTSGKLPSIKPSTYRHLEGVIVNTVHGVKGGEFPVVLLPFQRSGSFPLNFRSTKRISRPPDEWLAYAEKTDLTPKEHHYQEERRLFYVAVTRAQKKLYILTPEKATSKFIKELPNTLMEDHPMTNPEKDLKTFSDLKIKYEQKLQKSLSRENYDQVKNYSDALSLINQHESGKKIELGESDWETELAQDISIQFQPGIQERINLSASAIETYKQCPLKFRLGRIDGVPQTASKPVLVFGNIIHRILQRFHEPDTELSEDRILQLMDEEWKKGEFDYTVREEKFKEQGKEMLIRYCRMVQLNPPNVLAREESFAFDLGPITIRGAIDRIDQIGDGTAIVDYKTSKTSSPAKSNLQLAIYSMYLEQSDDPTLGGLPIEASLHFLRDEDKPVRSHSFTSDQVGETKEKIVEVAAGIRNREFDAKTGMHCDWCDYKSLVCPAWEDG</sequence>
<evidence type="ECO:0000313" key="17">
    <source>
        <dbReference type="EMBL" id="SVA15695.1"/>
    </source>
</evidence>
<dbReference type="Pfam" id="PF13361">
    <property type="entry name" value="UvrD_C"/>
    <property type="match status" value="1"/>
</dbReference>
<dbReference type="EMBL" id="UINC01004623">
    <property type="protein sequence ID" value="SVA15695.1"/>
    <property type="molecule type" value="Genomic_DNA"/>
</dbReference>
<dbReference type="Pfam" id="PF00580">
    <property type="entry name" value="UvrD-helicase"/>
    <property type="match status" value="1"/>
</dbReference>
<dbReference type="InterPro" id="IPR038726">
    <property type="entry name" value="PDDEXK_AddAB-type"/>
</dbReference>
<dbReference type="GO" id="GO:0043138">
    <property type="term" value="F:3'-5' DNA helicase activity"/>
    <property type="evidence" value="ECO:0007669"/>
    <property type="project" value="UniProtKB-EC"/>
</dbReference>
<feature type="domain" description="UvrD-like helicase C-terminal" evidence="16">
    <location>
        <begin position="304"/>
        <end position="580"/>
    </location>
</feature>
<evidence type="ECO:0000256" key="7">
    <source>
        <dbReference type="ARBA" id="ARBA00022839"/>
    </source>
</evidence>
<evidence type="ECO:0000256" key="2">
    <source>
        <dbReference type="ARBA" id="ARBA00022722"/>
    </source>
</evidence>
<dbReference type="InterPro" id="IPR011604">
    <property type="entry name" value="PDDEXK-like_dom_sf"/>
</dbReference>
<keyword evidence="4" id="KW-0227">DNA damage</keyword>
<dbReference type="CDD" id="cd17932">
    <property type="entry name" value="DEXQc_UvrD"/>
    <property type="match status" value="1"/>
</dbReference>
<dbReference type="SUPFAM" id="SSF52540">
    <property type="entry name" value="P-loop containing nucleoside triphosphate hydrolases"/>
    <property type="match status" value="1"/>
</dbReference>
<dbReference type="PROSITE" id="PS51217">
    <property type="entry name" value="UVRD_HELICASE_CTER"/>
    <property type="match status" value="1"/>
</dbReference>
<evidence type="ECO:0000256" key="8">
    <source>
        <dbReference type="ARBA" id="ARBA00022840"/>
    </source>
</evidence>
<evidence type="ECO:0000256" key="3">
    <source>
        <dbReference type="ARBA" id="ARBA00022741"/>
    </source>
</evidence>
<dbReference type="InterPro" id="IPR027417">
    <property type="entry name" value="P-loop_NTPase"/>
</dbReference>
<dbReference type="GO" id="GO:0003677">
    <property type="term" value="F:DNA binding"/>
    <property type="evidence" value="ECO:0007669"/>
    <property type="project" value="UniProtKB-KW"/>
</dbReference>
<dbReference type="PANTHER" id="PTHR11070:SF2">
    <property type="entry name" value="ATP-DEPENDENT DNA HELICASE SRS2"/>
    <property type="match status" value="1"/>
</dbReference>
<evidence type="ECO:0000256" key="11">
    <source>
        <dbReference type="ARBA" id="ARBA00023235"/>
    </source>
</evidence>
<evidence type="ECO:0000259" key="16">
    <source>
        <dbReference type="PROSITE" id="PS51217"/>
    </source>
</evidence>
<dbReference type="InterPro" id="IPR000212">
    <property type="entry name" value="DNA_helicase_UvrD/REP"/>
</dbReference>
<keyword evidence="11" id="KW-0413">Isomerase</keyword>
<evidence type="ECO:0000256" key="6">
    <source>
        <dbReference type="ARBA" id="ARBA00022806"/>
    </source>
</evidence>
<protein>
    <recommendedName>
        <fullName evidence="13">DNA 3'-5' helicase</fullName>
        <ecNumber evidence="13">5.6.2.4</ecNumber>
    </recommendedName>
</protein>
<keyword evidence="8" id="KW-0067">ATP-binding</keyword>
<evidence type="ECO:0000256" key="13">
    <source>
        <dbReference type="ARBA" id="ARBA00034808"/>
    </source>
</evidence>
<dbReference type="InterPro" id="IPR014017">
    <property type="entry name" value="DNA_helicase_UvrD-like_C"/>
</dbReference>
<keyword evidence="3" id="KW-0547">Nucleotide-binding</keyword>
<dbReference type="Gene3D" id="3.40.50.300">
    <property type="entry name" value="P-loop containing nucleotide triphosphate hydrolases"/>
    <property type="match status" value="2"/>
</dbReference>
<dbReference type="InterPro" id="IPR014016">
    <property type="entry name" value="UvrD-like_ATP-bd"/>
</dbReference>
<dbReference type="Gene3D" id="3.90.320.10">
    <property type="match status" value="1"/>
</dbReference>
<dbReference type="InterPro" id="IPR011335">
    <property type="entry name" value="Restrct_endonuc-II-like"/>
</dbReference>
<keyword evidence="7" id="KW-0269">Exonuclease</keyword>
<keyword evidence="5" id="KW-0378">Hydrolase</keyword>
<keyword evidence="2" id="KW-0540">Nuclease</keyword>
<evidence type="ECO:0000256" key="5">
    <source>
        <dbReference type="ARBA" id="ARBA00022801"/>
    </source>
</evidence>
<evidence type="ECO:0000256" key="14">
    <source>
        <dbReference type="ARBA" id="ARBA00048988"/>
    </source>
</evidence>
<dbReference type="GO" id="GO:0004527">
    <property type="term" value="F:exonuclease activity"/>
    <property type="evidence" value="ECO:0007669"/>
    <property type="project" value="UniProtKB-KW"/>
</dbReference>
<dbReference type="GO" id="GO:0000725">
    <property type="term" value="P:recombinational repair"/>
    <property type="evidence" value="ECO:0007669"/>
    <property type="project" value="TreeGrafter"/>
</dbReference>
<dbReference type="GO" id="GO:0005524">
    <property type="term" value="F:ATP binding"/>
    <property type="evidence" value="ECO:0007669"/>
    <property type="project" value="UniProtKB-KW"/>
</dbReference>
<dbReference type="PANTHER" id="PTHR11070">
    <property type="entry name" value="UVRD / RECB / PCRA DNA HELICASE FAMILY MEMBER"/>
    <property type="match status" value="1"/>
</dbReference>
<name>A0A381THU6_9ZZZZ</name>
<comment type="catalytic activity">
    <reaction evidence="14">
        <text>ATP + H2O = ADP + phosphate + H(+)</text>
        <dbReference type="Rhea" id="RHEA:13065"/>
        <dbReference type="ChEBI" id="CHEBI:15377"/>
        <dbReference type="ChEBI" id="CHEBI:15378"/>
        <dbReference type="ChEBI" id="CHEBI:30616"/>
        <dbReference type="ChEBI" id="CHEBI:43474"/>
        <dbReference type="ChEBI" id="CHEBI:456216"/>
        <dbReference type="EC" id="5.6.2.4"/>
    </reaction>
</comment>
<dbReference type="Gene3D" id="1.10.486.10">
    <property type="entry name" value="PCRA, domain 4"/>
    <property type="match status" value="1"/>
</dbReference>
<dbReference type="SUPFAM" id="SSF52980">
    <property type="entry name" value="Restriction endonuclease-like"/>
    <property type="match status" value="1"/>
</dbReference>
<evidence type="ECO:0000256" key="9">
    <source>
        <dbReference type="ARBA" id="ARBA00023125"/>
    </source>
</evidence>
<organism evidence="17">
    <name type="scientific">marine metagenome</name>
    <dbReference type="NCBI Taxonomy" id="408172"/>
    <lineage>
        <taxon>unclassified sequences</taxon>
        <taxon>metagenomes</taxon>
        <taxon>ecological metagenomes</taxon>
    </lineage>
</organism>
<evidence type="ECO:0000256" key="1">
    <source>
        <dbReference type="ARBA" id="ARBA00009922"/>
    </source>
</evidence>
<dbReference type="EC" id="5.6.2.4" evidence="13"/>
<reference evidence="17" key="1">
    <citation type="submission" date="2018-05" db="EMBL/GenBank/DDBJ databases">
        <authorList>
            <person name="Lanie J.A."/>
            <person name="Ng W.-L."/>
            <person name="Kazmierczak K.M."/>
            <person name="Andrzejewski T.M."/>
            <person name="Davidsen T.M."/>
            <person name="Wayne K.J."/>
            <person name="Tettelin H."/>
            <person name="Glass J.I."/>
            <person name="Rusch D."/>
            <person name="Podicherti R."/>
            <person name="Tsui H.-C.T."/>
            <person name="Winkler M.E."/>
        </authorList>
    </citation>
    <scope>NUCLEOTIDE SEQUENCE</scope>
</reference>